<sequence>MGWLLFGGIILFLILLIIILLLWLRVYLIFDYQYENGSDHIQIQVEILGFRVFHKELSLFSEGENQYHSAGISAREEGEPLEQKWQDWKRHLKAYRSILPLLFEFISEISVHQLSWKTKLGLADARATGIAAGTGWGIKYSLVAWLHSRVKRMPREEIDIQPLFQHEYLYTKAECIFSFRLGKAIRIIRHIMKQFSTKTLKTANEPVNT</sequence>
<protein>
    <recommendedName>
        <fullName evidence="4">DUF2953 domain-containing protein</fullName>
    </recommendedName>
</protein>
<keyword evidence="1" id="KW-0472">Membrane</keyword>
<dbReference type="STRING" id="482461.SAMN05216244_4066"/>
<dbReference type="InterPro" id="IPR021338">
    <property type="entry name" value="DUF2953"/>
</dbReference>
<feature type="transmembrane region" description="Helical" evidence="1">
    <location>
        <begin position="6"/>
        <end position="24"/>
    </location>
</feature>
<dbReference type="OrthoDB" id="1683589at2"/>
<dbReference type="EMBL" id="FNHF01000008">
    <property type="protein sequence ID" value="SDN04599.1"/>
    <property type="molecule type" value="Genomic_DNA"/>
</dbReference>
<dbReference type="Proteomes" id="UP000182347">
    <property type="component" value="Unassembled WGS sequence"/>
</dbReference>
<gene>
    <name evidence="2" type="ORF">SAMN05216244_4066</name>
</gene>
<evidence type="ECO:0000313" key="2">
    <source>
        <dbReference type="EMBL" id="SDN04599.1"/>
    </source>
</evidence>
<evidence type="ECO:0000256" key="1">
    <source>
        <dbReference type="SAM" id="Phobius"/>
    </source>
</evidence>
<accession>A0A1G9Y681</accession>
<evidence type="ECO:0000313" key="3">
    <source>
        <dbReference type="Proteomes" id="UP000182347"/>
    </source>
</evidence>
<reference evidence="3" key="1">
    <citation type="submission" date="2016-10" db="EMBL/GenBank/DDBJ databases">
        <authorList>
            <person name="Varghese N."/>
            <person name="Submissions S."/>
        </authorList>
    </citation>
    <scope>NUCLEOTIDE SEQUENCE [LARGE SCALE GENOMIC DNA]</scope>
    <source>
        <strain evidence="3">CGMCC 1.6199</strain>
    </source>
</reference>
<evidence type="ECO:0008006" key="4">
    <source>
        <dbReference type="Google" id="ProtNLM"/>
    </source>
</evidence>
<dbReference type="Pfam" id="PF11167">
    <property type="entry name" value="DUF2953"/>
    <property type="match status" value="1"/>
</dbReference>
<keyword evidence="3" id="KW-1185">Reference proteome</keyword>
<dbReference type="RefSeq" id="WP_074601033.1">
    <property type="nucleotide sequence ID" value="NZ_FNHF01000008.1"/>
</dbReference>
<name>A0A1G9Y681_9BACI</name>
<proteinExistence type="predicted"/>
<dbReference type="AlphaFoldDB" id="A0A1G9Y681"/>
<keyword evidence="1" id="KW-0812">Transmembrane</keyword>
<keyword evidence="1" id="KW-1133">Transmembrane helix</keyword>
<organism evidence="2 3">
    <name type="scientific">Sediminibacillus halophilus</name>
    <dbReference type="NCBI Taxonomy" id="482461"/>
    <lineage>
        <taxon>Bacteria</taxon>
        <taxon>Bacillati</taxon>
        <taxon>Bacillota</taxon>
        <taxon>Bacilli</taxon>
        <taxon>Bacillales</taxon>
        <taxon>Bacillaceae</taxon>
        <taxon>Sediminibacillus</taxon>
    </lineage>
</organism>